<comment type="subcellular location">
    <subcellularLocation>
        <location evidence="1">Membrane</location>
        <topology evidence="1">Multi-pass membrane protein</topology>
    </subcellularLocation>
</comment>
<evidence type="ECO:0000256" key="6">
    <source>
        <dbReference type="ARBA" id="ARBA00023136"/>
    </source>
</evidence>
<evidence type="ECO:0000256" key="2">
    <source>
        <dbReference type="ARBA" id="ARBA00022448"/>
    </source>
</evidence>
<dbReference type="GO" id="GO:0015271">
    <property type="term" value="F:outward rectifier potassium channel activity"/>
    <property type="evidence" value="ECO:0007669"/>
    <property type="project" value="TreeGrafter"/>
</dbReference>
<dbReference type="SUPFAM" id="SSF81324">
    <property type="entry name" value="Voltage-gated potassium channels"/>
    <property type="match status" value="2"/>
</dbReference>
<keyword evidence="2 8" id="KW-0813">Transport</keyword>
<dbReference type="GO" id="GO:0005886">
    <property type="term" value="C:plasma membrane"/>
    <property type="evidence" value="ECO:0007669"/>
    <property type="project" value="TreeGrafter"/>
</dbReference>
<accession>A0AAD4NEK1</accession>
<comment type="similarity">
    <text evidence="8">Belongs to the two pore domain potassium channel (TC 1.A.1.8) family.</text>
</comment>
<keyword evidence="3 8" id="KW-0812">Transmembrane</keyword>
<keyword evidence="4 9" id="KW-1133">Transmembrane helix</keyword>
<feature type="transmembrane region" description="Helical" evidence="9">
    <location>
        <begin position="252"/>
        <end position="272"/>
    </location>
</feature>
<dbReference type="AlphaFoldDB" id="A0AAD4NEK1"/>
<dbReference type="GO" id="GO:0022841">
    <property type="term" value="F:potassium ion leak channel activity"/>
    <property type="evidence" value="ECO:0007669"/>
    <property type="project" value="TreeGrafter"/>
</dbReference>
<feature type="transmembrane region" description="Helical" evidence="9">
    <location>
        <begin position="12"/>
        <end position="34"/>
    </location>
</feature>
<dbReference type="InterPro" id="IPR003280">
    <property type="entry name" value="2pore_dom_K_chnl"/>
</dbReference>
<keyword evidence="7 8" id="KW-0407">Ion channel</keyword>
<proteinExistence type="inferred from homology"/>
<dbReference type="Proteomes" id="UP001201812">
    <property type="component" value="Unassembled WGS sequence"/>
</dbReference>
<evidence type="ECO:0000256" key="3">
    <source>
        <dbReference type="ARBA" id="ARBA00022692"/>
    </source>
</evidence>
<name>A0AAD4NEK1_9BILA</name>
<evidence type="ECO:0000313" key="11">
    <source>
        <dbReference type="EMBL" id="KAI1728021.1"/>
    </source>
</evidence>
<gene>
    <name evidence="11" type="ORF">DdX_00171</name>
</gene>
<keyword evidence="12" id="KW-1185">Reference proteome</keyword>
<evidence type="ECO:0000256" key="5">
    <source>
        <dbReference type="ARBA" id="ARBA00023065"/>
    </source>
</evidence>
<dbReference type="EMBL" id="JAKKPZ010000001">
    <property type="protein sequence ID" value="KAI1728021.1"/>
    <property type="molecule type" value="Genomic_DNA"/>
</dbReference>
<evidence type="ECO:0000256" key="4">
    <source>
        <dbReference type="ARBA" id="ARBA00022989"/>
    </source>
</evidence>
<evidence type="ECO:0000313" key="12">
    <source>
        <dbReference type="Proteomes" id="UP001201812"/>
    </source>
</evidence>
<keyword evidence="5 8" id="KW-0406">Ion transport</keyword>
<evidence type="ECO:0000256" key="9">
    <source>
        <dbReference type="SAM" id="Phobius"/>
    </source>
</evidence>
<dbReference type="Gene3D" id="1.10.287.70">
    <property type="match status" value="1"/>
</dbReference>
<organism evidence="11 12">
    <name type="scientific">Ditylenchus destructor</name>
    <dbReference type="NCBI Taxonomy" id="166010"/>
    <lineage>
        <taxon>Eukaryota</taxon>
        <taxon>Metazoa</taxon>
        <taxon>Ecdysozoa</taxon>
        <taxon>Nematoda</taxon>
        <taxon>Chromadorea</taxon>
        <taxon>Rhabditida</taxon>
        <taxon>Tylenchina</taxon>
        <taxon>Tylenchomorpha</taxon>
        <taxon>Sphaerularioidea</taxon>
        <taxon>Anguinidae</taxon>
        <taxon>Anguininae</taxon>
        <taxon>Ditylenchus</taxon>
    </lineage>
</organism>
<evidence type="ECO:0000259" key="10">
    <source>
        <dbReference type="Pfam" id="PF07885"/>
    </source>
</evidence>
<evidence type="ECO:0000256" key="8">
    <source>
        <dbReference type="RuleBase" id="RU003857"/>
    </source>
</evidence>
<reference evidence="11" key="1">
    <citation type="submission" date="2022-01" db="EMBL/GenBank/DDBJ databases">
        <title>Genome Sequence Resource for Two Populations of Ditylenchus destructor, the Migratory Endoparasitic Phytonematode.</title>
        <authorList>
            <person name="Zhang H."/>
            <person name="Lin R."/>
            <person name="Xie B."/>
        </authorList>
    </citation>
    <scope>NUCLEOTIDE SEQUENCE</scope>
    <source>
        <strain evidence="11">BazhouSP</strain>
    </source>
</reference>
<dbReference type="GO" id="GO:0030322">
    <property type="term" value="P:stabilization of membrane potential"/>
    <property type="evidence" value="ECO:0007669"/>
    <property type="project" value="TreeGrafter"/>
</dbReference>
<sequence length="439" mass="49807">MQLSPNVKAFCANTLCFIILLIYTLIGGFIFLYFEYDHSEKARRIHNERKIECIVDILDSSDLDDPRTANDITQKCLVDLEFDPRREWNLKNALLYGFGILTTLGYGKIEPMTIKARMFTVVWGFIGVPFTVIILTNLGLYMRSGERYLRRRWCRKSDNQQNEKSHWLLSNSDVTDRETITDGDSSVKKSLGSRSTNMSPLLLATVVFLYLVIGAIFMPLLNGKMEFINGLYYSYLCFTAIEFGALVPQNTGYIPIVIIYMCIGLAMSTIALDLGSKYVKKLYFIGRRMGNIANVKIWFGGKSLQVKDIVVALGQAIGVNPESFSQLDINQVVKDAILVKEGRLNEVPQAYTFMEGIWPPELIPLFLKSGSFPEYVDADSRNGSVRTKNSDLFYSNYNICNVESISLSTFWDGRLHRSLNVSRTSSSKRKDDQNNNVIV</sequence>
<evidence type="ECO:0000256" key="1">
    <source>
        <dbReference type="ARBA" id="ARBA00004141"/>
    </source>
</evidence>
<dbReference type="Pfam" id="PF07885">
    <property type="entry name" value="Ion_trans_2"/>
    <property type="match status" value="2"/>
</dbReference>
<protein>
    <submittedName>
        <fullName evidence="11">Ion channel domain-containing protein</fullName>
    </submittedName>
</protein>
<feature type="transmembrane region" description="Helical" evidence="9">
    <location>
        <begin position="201"/>
        <end position="221"/>
    </location>
</feature>
<dbReference type="InterPro" id="IPR013099">
    <property type="entry name" value="K_chnl_dom"/>
</dbReference>
<dbReference type="PANTHER" id="PTHR11003">
    <property type="entry name" value="POTASSIUM CHANNEL, SUBFAMILY K"/>
    <property type="match status" value="1"/>
</dbReference>
<feature type="domain" description="Potassium channel" evidence="10">
    <location>
        <begin position="206"/>
        <end position="278"/>
    </location>
</feature>
<feature type="domain" description="Potassium channel" evidence="10">
    <location>
        <begin position="85"/>
        <end position="142"/>
    </location>
</feature>
<evidence type="ECO:0000256" key="7">
    <source>
        <dbReference type="ARBA" id="ARBA00023303"/>
    </source>
</evidence>
<feature type="transmembrane region" description="Helical" evidence="9">
    <location>
        <begin position="93"/>
        <end position="109"/>
    </location>
</feature>
<keyword evidence="6 9" id="KW-0472">Membrane</keyword>
<feature type="transmembrane region" description="Helical" evidence="9">
    <location>
        <begin position="121"/>
        <end position="142"/>
    </location>
</feature>
<dbReference type="PANTHER" id="PTHR11003:SF69">
    <property type="entry name" value="POTASSIUM CHANNEL DOMAIN-CONTAINING PROTEIN"/>
    <property type="match status" value="1"/>
</dbReference>
<comment type="caution">
    <text evidence="11">The sequence shown here is derived from an EMBL/GenBank/DDBJ whole genome shotgun (WGS) entry which is preliminary data.</text>
</comment>
<dbReference type="PRINTS" id="PR01333">
    <property type="entry name" value="2POREKCHANEL"/>
</dbReference>